<accession>A0ABQ3EWR5</accession>
<gene>
    <name evidence="2" type="ORF">GCM10010347_29620</name>
</gene>
<feature type="region of interest" description="Disordered" evidence="1">
    <location>
        <begin position="115"/>
        <end position="135"/>
    </location>
</feature>
<feature type="compositionally biased region" description="Pro residues" evidence="1">
    <location>
        <begin position="44"/>
        <end position="56"/>
    </location>
</feature>
<dbReference type="EMBL" id="BMVP01000004">
    <property type="protein sequence ID" value="GHB57551.1"/>
    <property type="molecule type" value="Genomic_DNA"/>
</dbReference>
<sequence>MVPAAPAEAGDRLDHLHTSARKPADPDPDPDPDPLRRTRMNHLPPTPRGRPGPPGPADGLRAHSAVLRSHAERLRSVAAGLGRRGPHAAPLHAEVTALAERCAVAAGGLTLAAAQLDGPRRTRRPTGPALRRTHP</sequence>
<evidence type="ECO:0000256" key="1">
    <source>
        <dbReference type="SAM" id="MobiDB-lite"/>
    </source>
</evidence>
<feature type="region of interest" description="Disordered" evidence="1">
    <location>
        <begin position="1"/>
        <end position="65"/>
    </location>
</feature>
<organism evidence="2 3">
    <name type="scientific">Streptomyces cirratus</name>
    <dbReference type="NCBI Taxonomy" id="68187"/>
    <lineage>
        <taxon>Bacteria</taxon>
        <taxon>Bacillati</taxon>
        <taxon>Actinomycetota</taxon>
        <taxon>Actinomycetes</taxon>
        <taxon>Kitasatosporales</taxon>
        <taxon>Streptomycetaceae</taxon>
        <taxon>Streptomyces</taxon>
    </lineage>
</organism>
<evidence type="ECO:0000313" key="2">
    <source>
        <dbReference type="EMBL" id="GHB57551.1"/>
    </source>
</evidence>
<comment type="caution">
    <text evidence="2">The sequence shown here is derived from an EMBL/GenBank/DDBJ whole genome shotgun (WGS) entry which is preliminary data.</text>
</comment>
<evidence type="ECO:0000313" key="3">
    <source>
        <dbReference type="Proteomes" id="UP000642673"/>
    </source>
</evidence>
<proteinExistence type="predicted"/>
<feature type="compositionally biased region" description="Basic and acidic residues" evidence="1">
    <location>
        <begin position="9"/>
        <end position="25"/>
    </location>
</feature>
<reference evidence="3" key="1">
    <citation type="journal article" date="2019" name="Int. J. Syst. Evol. Microbiol.">
        <title>The Global Catalogue of Microorganisms (GCM) 10K type strain sequencing project: providing services to taxonomists for standard genome sequencing and annotation.</title>
        <authorList>
            <consortium name="The Broad Institute Genomics Platform"/>
            <consortium name="The Broad Institute Genome Sequencing Center for Infectious Disease"/>
            <person name="Wu L."/>
            <person name="Ma J."/>
        </authorList>
    </citation>
    <scope>NUCLEOTIDE SEQUENCE [LARGE SCALE GENOMIC DNA]</scope>
    <source>
        <strain evidence="3">JCM 4738</strain>
    </source>
</reference>
<feature type="compositionally biased region" description="Low complexity" evidence="1">
    <location>
        <begin position="125"/>
        <end position="135"/>
    </location>
</feature>
<name>A0ABQ3EWR5_9ACTN</name>
<keyword evidence="3" id="KW-1185">Reference proteome</keyword>
<dbReference type="Proteomes" id="UP000642673">
    <property type="component" value="Unassembled WGS sequence"/>
</dbReference>
<protein>
    <submittedName>
        <fullName evidence="2">Uncharacterized protein</fullName>
    </submittedName>
</protein>